<evidence type="ECO:0000313" key="6">
    <source>
        <dbReference type="EMBL" id="CAL5982395.1"/>
    </source>
</evidence>
<comment type="caution">
    <text evidence="4">The sequence shown here is derived from an EMBL/GenBank/DDBJ whole genome shotgun (WGS) entry which is preliminary data.</text>
</comment>
<evidence type="ECO:0000313" key="8">
    <source>
        <dbReference type="Proteomes" id="UP001642409"/>
    </source>
</evidence>
<name>A0AA86N7D3_9EUKA</name>
<comment type="similarity">
    <text evidence="1">Belongs to the SAPS family.</text>
</comment>
<keyword evidence="4" id="KW-0808">Transferase</keyword>
<protein>
    <submittedName>
        <fullName evidence="4">Phosphorylase B kinase gamma catalytic chain</fullName>
    </submittedName>
    <submittedName>
        <fullName evidence="6">Phosphorylase_B kinase gamma catalytic chain</fullName>
    </submittedName>
</protein>
<dbReference type="GO" id="GO:0019888">
    <property type="term" value="F:protein phosphatase regulator activity"/>
    <property type="evidence" value="ECO:0007669"/>
    <property type="project" value="TreeGrafter"/>
</dbReference>
<gene>
    <name evidence="4" type="ORF">HINF_LOCUS1706</name>
    <name evidence="7" type="ORF">HINF_LOCUS23076</name>
    <name evidence="5" type="ORF">HINF_LOCUS39948</name>
    <name evidence="6" type="ORF">HINF_LOCUS7122</name>
</gene>
<dbReference type="PANTHER" id="PTHR12634:SF8">
    <property type="entry name" value="FIERY MOUNTAIN, ISOFORM D"/>
    <property type="match status" value="1"/>
</dbReference>
<proteinExistence type="inferred from homology"/>
<evidence type="ECO:0000313" key="5">
    <source>
        <dbReference type="EMBL" id="CAI9952303.1"/>
    </source>
</evidence>
<sequence length="711" mass="79965">MINGQSLYWQIYETQDNGAQSLESLISQDLLEKLLEVKTISFEIRSENQIVLDYLVKQNTLKRLMKHIFVASKTESTDRAIEVFGCAEALRNVFSSILATPELIAAPFEALAAYTQAGNDILPATLAPPHIYQGFHKLFSALLMSPKRVQSLVQFLVDNPKHMRTWTSHMLSSQMTEVLRSLVLDYKGRGDDTCKQISALLKNGIIDALAQFIITDAPLECVSNSCQILSQIVSQNVPYLQEIVITKITPVCTYLMNAQLVGSNLLRLHYAADFVVCGLSFMMQRGLSVYIQQENQLQKITYDVLQKRTQFVDQLIKGKVKLTVQNQKILELPVTGINEIDAFEKVMVPVFASILNSLEQLCQRVDYMREQAKNNLFGYGTFVILQFVARILAISADLKLTVQKQMTLKAQNKPVDWLNQVEDSQTSMVQPDSVYAQLSLAAHAGSGGPSTVDISSTFKHRQVPLITSVVVIVRKIIQTGLVQKLVDFVEQFESNSNLHFVASRIFVPLVEFGDSAPDITLHLLKETTLITNMCRKLDQFIPFKSRTSLQTYYISFARSFLRIALKLPDESSVEDKQKFVAGKTQQVQQAPQHLSATIKLYGQTQQPNQIIYEFLTQSEVFKTFSSKCLEYEDEIPKTFGDARLTAEYQAQKKQKKKTQGVFDTGFGAFGGFQQNDFFGFGNQNQGWGDMGKKEDNQSSGSGFGFGWGDFQ</sequence>
<evidence type="ECO:0000256" key="1">
    <source>
        <dbReference type="ARBA" id="ARBA00006180"/>
    </source>
</evidence>
<accession>A0AA86N7D3</accession>
<dbReference type="EMBL" id="CATOUU010000042">
    <property type="protein sequence ID" value="CAI9914061.1"/>
    <property type="molecule type" value="Genomic_DNA"/>
</dbReference>
<dbReference type="EMBL" id="CAXDID020000065">
    <property type="protein sequence ID" value="CAL6011964.1"/>
    <property type="molecule type" value="Genomic_DNA"/>
</dbReference>
<evidence type="ECO:0000313" key="4">
    <source>
        <dbReference type="EMBL" id="CAI9914061.1"/>
    </source>
</evidence>
<dbReference type="EMBL" id="CATOUU010000831">
    <property type="protein sequence ID" value="CAI9952303.1"/>
    <property type="molecule type" value="Genomic_DNA"/>
</dbReference>
<organism evidence="4">
    <name type="scientific">Hexamita inflata</name>
    <dbReference type="NCBI Taxonomy" id="28002"/>
    <lineage>
        <taxon>Eukaryota</taxon>
        <taxon>Metamonada</taxon>
        <taxon>Diplomonadida</taxon>
        <taxon>Hexamitidae</taxon>
        <taxon>Hexamitinae</taxon>
        <taxon>Hexamita</taxon>
    </lineage>
</organism>
<dbReference type="GO" id="GO:0016301">
    <property type="term" value="F:kinase activity"/>
    <property type="evidence" value="ECO:0007669"/>
    <property type="project" value="UniProtKB-KW"/>
</dbReference>
<dbReference type="EMBL" id="CAXDID020000014">
    <property type="protein sequence ID" value="CAL5982395.1"/>
    <property type="molecule type" value="Genomic_DNA"/>
</dbReference>
<reference evidence="6 8" key="2">
    <citation type="submission" date="2024-07" db="EMBL/GenBank/DDBJ databases">
        <authorList>
            <person name="Akdeniz Z."/>
        </authorList>
    </citation>
    <scope>NUCLEOTIDE SEQUENCE [LARGE SCALE GENOMIC DNA]</scope>
</reference>
<dbReference type="Proteomes" id="UP001642409">
    <property type="component" value="Unassembled WGS sequence"/>
</dbReference>
<keyword evidence="4" id="KW-0418">Kinase</keyword>
<dbReference type="InterPro" id="IPR007587">
    <property type="entry name" value="SAPS"/>
</dbReference>
<keyword evidence="2" id="KW-0131">Cell cycle</keyword>
<evidence type="ECO:0000313" key="7">
    <source>
        <dbReference type="EMBL" id="CAL6011964.1"/>
    </source>
</evidence>
<reference evidence="4" key="1">
    <citation type="submission" date="2023-06" db="EMBL/GenBank/DDBJ databases">
        <authorList>
            <person name="Kurt Z."/>
        </authorList>
    </citation>
    <scope>NUCLEOTIDE SEQUENCE</scope>
</reference>
<evidence type="ECO:0000256" key="3">
    <source>
        <dbReference type="SAM" id="MobiDB-lite"/>
    </source>
</evidence>
<evidence type="ECO:0000256" key="2">
    <source>
        <dbReference type="ARBA" id="ARBA00023306"/>
    </source>
</evidence>
<dbReference type="AlphaFoldDB" id="A0AA86N7D3"/>
<feature type="compositionally biased region" description="Gly residues" evidence="3">
    <location>
        <begin position="701"/>
        <end position="711"/>
    </location>
</feature>
<keyword evidence="8" id="KW-1185">Reference proteome</keyword>
<dbReference type="PANTHER" id="PTHR12634">
    <property type="entry name" value="SIT4 YEAST -ASSOCIATING PROTEIN-RELATED"/>
    <property type="match status" value="1"/>
</dbReference>
<dbReference type="GO" id="GO:0019903">
    <property type="term" value="F:protein phosphatase binding"/>
    <property type="evidence" value="ECO:0007669"/>
    <property type="project" value="InterPro"/>
</dbReference>
<feature type="region of interest" description="Disordered" evidence="3">
    <location>
        <begin position="689"/>
        <end position="711"/>
    </location>
</feature>